<evidence type="ECO:0000313" key="3">
    <source>
        <dbReference type="EMBL" id="KAF6003202.1"/>
    </source>
</evidence>
<dbReference type="PANTHER" id="PTHR42673:SF4">
    <property type="entry name" value="MALEYLACETOACETATE ISOMERASE"/>
    <property type="match status" value="1"/>
</dbReference>
<dbReference type="EMBL" id="VWRR01000007">
    <property type="protein sequence ID" value="KAF6003202.1"/>
    <property type="molecule type" value="Genomic_DNA"/>
</dbReference>
<dbReference type="OrthoDB" id="202840at2759"/>
<accession>A0A7J7IJC9</accession>
<protein>
    <recommendedName>
        <fullName evidence="2">GST N-terminal domain-containing protein</fullName>
    </recommendedName>
</protein>
<dbReference type="GO" id="GO:0006749">
    <property type="term" value="P:glutathione metabolic process"/>
    <property type="evidence" value="ECO:0007669"/>
    <property type="project" value="TreeGrafter"/>
</dbReference>
<comment type="caution">
    <text evidence="3">The sequence shown here is derived from an EMBL/GenBank/DDBJ whole genome shotgun (WGS) entry which is preliminary data.</text>
</comment>
<dbReference type="SFLD" id="SFLDG00358">
    <property type="entry name" value="Main_(cytGST)"/>
    <property type="match status" value="1"/>
</dbReference>
<dbReference type="AlphaFoldDB" id="A0A7J7IJC9"/>
<dbReference type="GO" id="GO:0004364">
    <property type="term" value="F:glutathione transferase activity"/>
    <property type="evidence" value="ECO:0007669"/>
    <property type="project" value="TreeGrafter"/>
</dbReference>
<dbReference type="Proteomes" id="UP000530660">
    <property type="component" value="Unassembled WGS sequence"/>
</dbReference>
<sequence length="178" mass="20378">MDRPILYSYWRSSSSYRVRIVLNLKKVDYEYRPVNLLKLAQGEQAPAEFLAVNPSAQVPALVIDGHCLTQSVAICEYLEETRENSTKLLPSEPARRAQVRRVVEIINSGIQPLQNIAVVNRIGAHCGAREQEEWPRFWIRKGLGQLEQLVQNFTGSGPYCFGKNSVWRMFSLYHNQPC</sequence>
<organism evidence="3 4">
    <name type="scientific">Cyanidiococcus yangmingshanensis</name>
    <dbReference type="NCBI Taxonomy" id="2690220"/>
    <lineage>
        <taxon>Eukaryota</taxon>
        <taxon>Rhodophyta</taxon>
        <taxon>Bangiophyceae</taxon>
        <taxon>Cyanidiales</taxon>
        <taxon>Cyanidiaceae</taxon>
        <taxon>Cyanidiococcus</taxon>
    </lineage>
</organism>
<dbReference type="GO" id="GO:0016034">
    <property type="term" value="F:maleylacetoacetate isomerase activity"/>
    <property type="evidence" value="ECO:0007669"/>
    <property type="project" value="TreeGrafter"/>
</dbReference>
<feature type="domain" description="GST N-terminal" evidence="2">
    <location>
        <begin position="2"/>
        <end position="86"/>
    </location>
</feature>
<dbReference type="SUPFAM" id="SSF47616">
    <property type="entry name" value="GST C-terminal domain-like"/>
    <property type="match status" value="1"/>
</dbReference>
<gene>
    <name evidence="3" type="ORF">F1559_000987</name>
</gene>
<dbReference type="PANTHER" id="PTHR42673">
    <property type="entry name" value="MALEYLACETOACETATE ISOMERASE"/>
    <property type="match status" value="1"/>
</dbReference>
<evidence type="ECO:0000313" key="4">
    <source>
        <dbReference type="Proteomes" id="UP000530660"/>
    </source>
</evidence>
<comment type="similarity">
    <text evidence="1">Belongs to the GST superfamily. Zeta family.</text>
</comment>
<dbReference type="InterPro" id="IPR040079">
    <property type="entry name" value="Glutathione_S-Trfase"/>
</dbReference>
<dbReference type="Gene3D" id="1.20.1050.10">
    <property type="match status" value="1"/>
</dbReference>
<dbReference type="GO" id="GO:0006559">
    <property type="term" value="P:L-phenylalanine catabolic process"/>
    <property type="evidence" value="ECO:0007669"/>
    <property type="project" value="TreeGrafter"/>
</dbReference>
<evidence type="ECO:0000259" key="2">
    <source>
        <dbReference type="PROSITE" id="PS50404"/>
    </source>
</evidence>
<dbReference type="Gene3D" id="3.40.30.10">
    <property type="entry name" value="Glutaredoxin"/>
    <property type="match status" value="1"/>
</dbReference>
<proteinExistence type="inferred from homology"/>
<dbReference type="SFLD" id="SFLDS00019">
    <property type="entry name" value="Glutathione_Transferase_(cytos"/>
    <property type="match status" value="1"/>
</dbReference>
<dbReference type="InterPro" id="IPR036282">
    <property type="entry name" value="Glutathione-S-Trfase_C_sf"/>
</dbReference>
<dbReference type="InterPro" id="IPR036249">
    <property type="entry name" value="Thioredoxin-like_sf"/>
</dbReference>
<keyword evidence="4" id="KW-1185">Reference proteome</keyword>
<dbReference type="GO" id="GO:0005739">
    <property type="term" value="C:mitochondrion"/>
    <property type="evidence" value="ECO:0007669"/>
    <property type="project" value="TreeGrafter"/>
</dbReference>
<name>A0A7J7IJC9_9RHOD</name>
<evidence type="ECO:0000256" key="1">
    <source>
        <dbReference type="ARBA" id="ARBA00010007"/>
    </source>
</evidence>
<dbReference type="PROSITE" id="PS50404">
    <property type="entry name" value="GST_NTER"/>
    <property type="match status" value="1"/>
</dbReference>
<dbReference type="SUPFAM" id="SSF52833">
    <property type="entry name" value="Thioredoxin-like"/>
    <property type="match status" value="1"/>
</dbReference>
<dbReference type="NCBIfam" id="TIGR01262">
    <property type="entry name" value="maiA"/>
    <property type="match status" value="1"/>
</dbReference>
<reference evidence="3 4" key="1">
    <citation type="journal article" date="2020" name="J. Phycol.">
        <title>Comparative genome analysis reveals Cyanidiococcus gen. nov., a new extremophilic red algal genus sister to Cyanidioschyzon (Cyanidioschyzonaceae, Rhodophyta).</title>
        <authorList>
            <person name="Liu S.-L."/>
            <person name="Chiang Y.-R."/>
            <person name="Yoon H.S."/>
            <person name="Fu H.-Y."/>
        </authorList>
    </citation>
    <scope>NUCLEOTIDE SEQUENCE [LARGE SCALE GENOMIC DNA]</scope>
    <source>
        <strain evidence="3 4">THAL066</strain>
    </source>
</reference>
<dbReference type="InterPro" id="IPR004045">
    <property type="entry name" value="Glutathione_S-Trfase_N"/>
</dbReference>
<dbReference type="Pfam" id="PF02798">
    <property type="entry name" value="GST_N"/>
    <property type="match status" value="1"/>
</dbReference>
<dbReference type="InterPro" id="IPR005955">
    <property type="entry name" value="GST_Zeta"/>
</dbReference>